<comment type="caution">
    <text evidence="1">The sequence shown here is derived from an EMBL/GenBank/DDBJ whole genome shotgun (WGS) entry which is preliminary data.</text>
</comment>
<keyword evidence="2" id="KW-1185">Reference proteome</keyword>
<protein>
    <submittedName>
        <fullName evidence="1">Uncharacterized protein</fullName>
    </submittedName>
</protein>
<gene>
    <name evidence="1" type="ORF">EJ04DRAFT_554228</name>
</gene>
<name>A0A9P4QV86_9PLEO</name>
<sequence>MCRCLPSLSGIDVWCELSWPCGYHSAFNQGFCVFSRLWWSQFGQDPGGCIRLLVESLSDHSIRYHRAESLQASAIWKMIDAADDLRRASRSVQLLSQKRAWCLCPSRRVRVRAAAGVMACSAGRRLATKGFPGRAMSEEAAIKRSARAHVYVVLDVSECWCWCWVGTEAGASLPAPICGGVAARLPISTTTTFEPSWTDNAILCGPGPARLSGPDDSFDRRRQTRTNNCWRVASRQSLLPSTPHPDGARHHAAAHLGTLNVTCERLRRINHHWPAATRR</sequence>
<organism evidence="1 2">
    <name type="scientific">Polyplosphaeria fusca</name>
    <dbReference type="NCBI Taxonomy" id="682080"/>
    <lineage>
        <taxon>Eukaryota</taxon>
        <taxon>Fungi</taxon>
        <taxon>Dikarya</taxon>
        <taxon>Ascomycota</taxon>
        <taxon>Pezizomycotina</taxon>
        <taxon>Dothideomycetes</taxon>
        <taxon>Pleosporomycetidae</taxon>
        <taxon>Pleosporales</taxon>
        <taxon>Tetraplosphaeriaceae</taxon>
        <taxon>Polyplosphaeria</taxon>
    </lineage>
</organism>
<proteinExistence type="predicted"/>
<dbReference type="Proteomes" id="UP000799444">
    <property type="component" value="Unassembled WGS sequence"/>
</dbReference>
<dbReference type="AlphaFoldDB" id="A0A9P4QV86"/>
<evidence type="ECO:0000313" key="1">
    <source>
        <dbReference type="EMBL" id="KAF2732190.1"/>
    </source>
</evidence>
<accession>A0A9P4QV86</accession>
<dbReference type="EMBL" id="ML996181">
    <property type="protein sequence ID" value="KAF2732190.1"/>
    <property type="molecule type" value="Genomic_DNA"/>
</dbReference>
<evidence type="ECO:0000313" key="2">
    <source>
        <dbReference type="Proteomes" id="UP000799444"/>
    </source>
</evidence>
<reference evidence="1" key="1">
    <citation type="journal article" date="2020" name="Stud. Mycol.">
        <title>101 Dothideomycetes genomes: a test case for predicting lifestyles and emergence of pathogens.</title>
        <authorList>
            <person name="Haridas S."/>
            <person name="Albert R."/>
            <person name="Binder M."/>
            <person name="Bloem J."/>
            <person name="Labutti K."/>
            <person name="Salamov A."/>
            <person name="Andreopoulos B."/>
            <person name="Baker S."/>
            <person name="Barry K."/>
            <person name="Bills G."/>
            <person name="Bluhm B."/>
            <person name="Cannon C."/>
            <person name="Castanera R."/>
            <person name="Culley D."/>
            <person name="Daum C."/>
            <person name="Ezra D."/>
            <person name="Gonzalez J."/>
            <person name="Henrissat B."/>
            <person name="Kuo A."/>
            <person name="Liang C."/>
            <person name="Lipzen A."/>
            <person name="Lutzoni F."/>
            <person name="Magnuson J."/>
            <person name="Mondo S."/>
            <person name="Nolan M."/>
            <person name="Ohm R."/>
            <person name="Pangilinan J."/>
            <person name="Park H.-J."/>
            <person name="Ramirez L."/>
            <person name="Alfaro M."/>
            <person name="Sun H."/>
            <person name="Tritt A."/>
            <person name="Yoshinaga Y."/>
            <person name="Zwiers L.-H."/>
            <person name="Turgeon B."/>
            <person name="Goodwin S."/>
            <person name="Spatafora J."/>
            <person name="Crous P."/>
            <person name="Grigoriev I."/>
        </authorList>
    </citation>
    <scope>NUCLEOTIDE SEQUENCE</scope>
    <source>
        <strain evidence="1">CBS 125425</strain>
    </source>
</reference>